<keyword evidence="6" id="KW-1185">Reference proteome</keyword>
<evidence type="ECO:0000256" key="2">
    <source>
        <dbReference type="ARBA" id="ARBA00023125"/>
    </source>
</evidence>
<gene>
    <name evidence="5" type="ORF">OF122_18900</name>
</gene>
<dbReference type="SMART" id="SM00345">
    <property type="entry name" value="HTH_GNTR"/>
    <property type="match status" value="1"/>
</dbReference>
<name>A0ABY6IS93_9HYPH</name>
<dbReference type="PANTHER" id="PTHR43537">
    <property type="entry name" value="TRANSCRIPTIONAL REGULATOR, GNTR FAMILY"/>
    <property type="match status" value="1"/>
</dbReference>
<accession>A0ABY6IS93</accession>
<dbReference type="Pfam" id="PF00392">
    <property type="entry name" value="GntR"/>
    <property type="match status" value="1"/>
</dbReference>
<evidence type="ECO:0000313" key="5">
    <source>
        <dbReference type="EMBL" id="UYQ72075.1"/>
    </source>
</evidence>
<dbReference type="InterPro" id="IPR008920">
    <property type="entry name" value="TF_FadR/GntR_C"/>
</dbReference>
<dbReference type="Gene3D" id="1.20.120.530">
    <property type="entry name" value="GntR ligand-binding domain-like"/>
    <property type="match status" value="1"/>
</dbReference>
<dbReference type="Gene3D" id="1.10.10.10">
    <property type="entry name" value="Winged helix-like DNA-binding domain superfamily/Winged helix DNA-binding domain"/>
    <property type="match status" value="1"/>
</dbReference>
<dbReference type="Proteomes" id="UP001163882">
    <property type="component" value="Chromosome"/>
</dbReference>
<evidence type="ECO:0000259" key="4">
    <source>
        <dbReference type="PROSITE" id="PS50949"/>
    </source>
</evidence>
<dbReference type="EMBL" id="CP107716">
    <property type="protein sequence ID" value="UYQ72075.1"/>
    <property type="molecule type" value="Genomic_DNA"/>
</dbReference>
<sequence length="222" mass="24531">MDEPTASGPLPTSAIAEQIKARIHSGAYAPGQRLIEVDLAEEYAAGRGRIREVFKTLVGQGYLEFVANRGVYVRRFTRAEILEMGRVREVLEGLSARLAAETELSPDQRAALQAHQARLDAAVAAHDVDTYNRENFAYHATICTIAGNRHIEEFLHRVRLPLYRLQLPRNFSSDSMANSNRDHQVVTASILAGNPDAAEAAMRAHVRAGNAHVMRLAAHHFS</sequence>
<keyword evidence="1" id="KW-0805">Transcription regulation</keyword>
<dbReference type="InterPro" id="IPR036390">
    <property type="entry name" value="WH_DNA-bd_sf"/>
</dbReference>
<protein>
    <submittedName>
        <fullName evidence="5">GntR family transcriptional regulator</fullName>
    </submittedName>
</protein>
<proteinExistence type="predicted"/>
<keyword evidence="3" id="KW-0804">Transcription</keyword>
<reference evidence="5" key="1">
    <citation type="submission" date="2022-10" db="EMBL/GenBank/DDBJ databases">
        <title>YIM 151497 complete genome.</title>
        <authorList>
            <person name="Chen X."/>
        </authorList>
    </citation>
    <scope>NUCLEOTIDE SEQUENCE</scope>
    <source>
        <strain evidence="5">YIM 151497</strain>
    </source>
</reference>
<evidence type="ECO:0000256" key="1">
    <source>
        <dbReference type="ARBA" id="ARBA00023015"/>
    </source>
</evidence>
<evidence type="ECO:0000313" key="6">
    <source>
        <dbReference type="Proteomes" id="UP001163882"/>
    </source>
</evidence>
<dbReference type="SUPFAM" id="SSF48008">
    <property type="entry name" value="GntR ligand-binding domain-like"/>
    <property type="match status" value="1"/>
</dbReference>
<dbReference type="InterPro" id="IPR011711">
    <property type="entry name" value="GntR_C"/>
</dbReference>
<dbReference type="PANTHER" id="PTHR43537:SF5">
    <property type="entry name" value="UXU OPERON TRANSCRIPTIONAL REGULATOR"/>
    <property type="match status" value="1"/>
</dbReference>
<dbReference type="InterPro" id="IPR000524">
    <property type="entry name" value="Tscrpt_reg_HTH_GntR"/>
</dbReference>
<dbReference type="RefSeq" id="WP_264225718.1">
    <property type="nucleotide sequence ID" value="NZ_CP107716.1"/>
</dbReference>
<dbReference type="PROSITE" id="PS50949">
    <property type="entry name" value="HTH_GNTR"/>
    <property type="match status" value="1"/>
</dbReference>
<feature type="domain" description="HTH gntR-type" evidence="4">
    <location>
        <begin position="9"/>
        <end position="76"/>
    </location>
</feature>
<dbReference type="SUPFAM" id="SSF46785">
    <property type="entry name" value="Winged helix' DNA-binding domain"/>
    <property type="match status" value="1"/>
</dbReference>
<dbReference type="InterPro" id="IPR036388">
    <property type="entry name" value="WH-like_DNA-bd_sf"/>
</dbReference>
<dbReference type="CDD" id="cd07377">
    <property type="entry name" value="WHTH_GntR"/>
    <property type="match status" value="1"/>
</dbReference>
<dbReference type="Pfam" id="PF07729">
    <property type="entry name" value="FCD"/>
    <property type="match status" value="1"/>
</dbReference>
<keyword evidence="2" id="KW-0238">DNA-binding</keyword>
<evidence type="ECO:0000256" key="3">
    <source>
        <dbReference type="ARBA" id="ARBA00023163"/>
    </source>
</evidence>
<organism evidence="5 6">
    <name type="scientific">Pelagibacterium flavum</name>
    <dbReference type="NCBI Taxonomy" id="2984530"/>
    <lineage>
        <taxon>Bacteria</taxon>
        <taxon>Pseudomonadati</taxon>
        <taxon>Pseudomonadota</taxon>
        <taxon>Alphaproteobacteria</taxon>
        <taxon>Hyphomicrobiales</taxon>
        <taxon>Devosiaceae</taxon>
        <taxon>Pelagibacterium</taxon>
    </lineage>
</organism>
<dbReference type="SMART" id="SM00895">
    <property type="entry name" value="FCD"/>
    <property type="match status" value="1"/>
</dbReference>